<dbReference type="EMBL" id="JAFICZ010000001">
    <property type="protein sequence ID" value="MBP1297229.1"/>
    <property type="molecule type" value="Genomic_DNA"/>
</dbReference>
<sequence>MKNLQMSRTSIIIFCLSVLVLSMSATGVAEARGGFNPNCRVPRISLCPGCTVAVKIIVLQKRECRINYGPLGPMHSEAVANFAVHQTAD</sequence>
<evidence type="ECO:0000256" key="1">
    <source>
        <dbReference type="SAM" id="SignalP"/>
    </source>
</evidence>
<comment type="caution">
    <text evidence="2">The sequence shown here is derived from an EMBL/GenBank/DDBJ whole genome shotgun (WGS) entry which is preliminary data.</text>
</comment>
<dbReference type="Proteomes" id="UP000673383">
    <property type="component" value="Unassembled WGS sequence"/>
</dbReference>
<keyword evidence="1" id="KW-0732">Signal</keyword>
<proteinExistence type="predicted"/>
<evidence type="ECO:0000313" key="2">
    <source>
        <dbReference type="EMBL" id="MBP1297229.1"/>
    </source>
</evidence>
<feature type="chain" id="PRO_5034627026" evidence="1">
    <location>
        <begin position="32"/>
        <end position="89"/>
    </location>
</feature>
<dbReference type="AlphaFoldDB" id="A0A8I1Y977"/>
<organism evidence="2 3">
    <name type="scientific">Bradyrhizobium elkanii</name>
    <dbReference type="NCBI Taxonomy" id="29448"/>
    <lineage>
        <taxon>Bacteria</taxon>
        <taxon>Pseudomonadati</taxon>
        <taxon>Pseudomonadota</taxon>
        <taxon>Alphaproteobacteria</taxon>
        <taxon>Hyphomicrobiales</taxon>
        <taxon>Nitrobacteraceae</taxon>
        <taxon>Bradyrhizobium</taxon>
    </lineage>
</organism>
<reference evidence="2" key="1">
    <citation type="submission" date="2021-02" db="EMBL/GenBank/DDBJ databases">
        <title>Genomic Encyclopedia of Type Strains, Phase IV (KMG-V): Genome sequencing to study the core and pangenomes of soil and plant-associated prokaryotes.</title>
        <authorList>
            <person name="Whitman W."/>
        </authorList>
    </citation>
    <scope>NUCLEOTIDE SEQUENCE</scope>
    <source>
        <strain evidence="2">USDA 406</strain>
    </source>
</reference>
<evidence type="ECO:0000313" key="3">
    <source>
        <dbReference type="Proteomes" id="UP000673383"/>
    </source>
</evidence>
<gene>
    <name evidence="2" type="ORF">JOH49_006982</name>
</gene>
<feature type="signal peptide" evidence="1">
    <location>
        <begin position="1"/>
        <end position="31"/>
    </location>
</feature>
<accession>A0A8I1Y977</accession>
<name>A0A8I1Y977_BRAEL</name>
<dbReference type="RefSeq" id="WP_245163993.1">
    <property type="nucleotide sequence ID" value="NZ_JAFICZ010000001.1"/>
</dbReference>
<protein>
    <submittedName>
        <fullName evidence="2">Uncharacterized protein</fullName>
    </submittedName>
</protein>